<dbReference type="AlphaFoldDB" id="A0A1B1AKS7"/>
<evidence type="ECO:0000256" key="7">
    <source>
        <dbReference type="HAMAP-Rule" id="MF_01147"/>
    </source>
</evidence>
<keyword evidence="6 7" id="KW-0472">Membrane</keyword>
<dbReference type="KEGG" id="cbot:ATE48_14995"/>
<evidence type="ECO:0000313" key="8">
    <source>
        <dbReference type="EMBL" id="ANP47130.1"/>
    </source>
</evidence>
<dbReference type="OrthoDB" id="871140at2"/>
<accession>A0A1B1AKS7</accession>
<dbReference type="PROSITE" id="PS01311">
    <property type="entry name" value="LGT"/>
    <property type="match status" value="1"/>
</dbReference>
<gene>
    <name evidence="7" type="primary">lgt</name>
    <name evidence="8" type="ORF">ATE48_14995</name>
</gene>
<keyword evidence="9" id="KW-1185">Reference proteome</keyword>
<sequence length="350" mass="38926">MILEAIQFPNIDPAAFTIPGFEVGGLSLGPFHLRWYALAYIVGLVLGWRWMVWLIRRDKLWAPNRAPMSVPQVDDFLFWATLGVILGGRIGYVLFYKPDMIWHNPAEILQIWQGGMSFHGGLIGVALAAWWFTRQKHVNEDQYAKLVAKHAVAKAPDGEGGKYTRFGEDKWVLKTEAEAAREKAKTDTVDLLRLGDLAAAAAPIGLFFGRIANFINGELWGRVTDSPLGIVFCNERLMQQSGGYCPAGTDPRHPSQLYEAALEGFALFTIISIATLRFDTLRRPGMNTGIFLVCYGLFRALLETVREPDAHMPEALRGVITMGMILSIPMILGGAWLIRRALKQPKLASA</sequence>
<feature type="transmembrane region" description="Helical" evidence="7">
    <location>
        <begin position="314"/>
        <end position="338"/>
    </location>
</feature>
<feature type="transmembrane region" description="Helical" evidence="7">
    <location>
        <begin position="116"/>
        <end position="133"/>
    </location>
</feature>
<dbReference type="InParanoid" id="A0A1B1AKS7"/>
<dbReference type="STRING" id="1759059.ATE48_14995"/>
<comment type="pathway">
    <text evidence="7">Protein modification; lipoprotein biosynthesis (diacylglyceryl transfer).</text>
</comment>
<protein>
    <recommendedName>
        <fullName evidence="7">Phosphatidylglycerol--prolipoprotein diacylglyceryl transferase</fullName>
        <ecNumber evidence="7">2.5.1.145</ecNumber>
    </recommendedName>
</protein>
<dbReference type="EMBL" id="CP013244">
    <property type="protein sequence ID" value="ANP47130.1"/>
    <property type="molecule type" value="Genomic_DNA"/>
</dbReference>
<dbReference type="PANTHER" id="PTHR30589:SF0">
    <property type="entry name" value="PHOSPHATIDYLGLYCEROL--PROLIPOPROTEIN DIACYLGLYCERYL TRANSFERASE"/>
    <property type="match status" value="1"/>
</dbReference>
<evidence type="ECO:0000256" key="6">
    <source>
        <dbReference type="ARBA" id="ARBA00023136"/>
    </source>
</evidence>
<dbReference type="FunCoup" id="A0A1B1AKS7">
    <property type="interactions" value="318"/>
</dbReference>
<evidence type="ECO:0000313" key="9">
    <source>
        <dbReference type="Proteomes" id="UP000092498"/>
    </source>
</evidence>
<dbReference type="EC" id="2.5.1.145" evidence="7"/>
<keyword evidence="3 7" id="KW-0808">Transferase</keyword>
<dbReference type="GO" id="GO:0042158">
    <property type="term" value="P:lipoprotein biosynthetic process"/>
    <property type="evidence" value="ECO:0007669"/>
    <property type="project" value="UniProtKB-UniRule"/>
</dbReference>
<dbReference type="Pfam" id="PF01790">
    <property type="entry name" value="LGT"/>
    <property type="match status" value="2"/>
</dbReference>
<evidence type="ECO:0000256" key="4">
    <source>
        <dbReference type="ARBA" id="ARBA00022692"/>
    </source>
</evidence>
<comment type="subcellular location">
    <subcellularLocation>
        <location evidence="7">Cell membrane</location>
        <topology evidence="7">Multi-pass membrane protein</topology>
    </subcellularLocation>
</comment>
<feature type="transmembrane region" description="Helical" evidence="7">
    <location>
        <begin position="35"/>
        <end position="55"/>
    </location>
</feature>
<reference evidence="8 9" key="1">
    <citation type="submission" date="2015-11" db="EMBL/GenBank/DDBJ databases">
        <title>Whole-Genome Sequence of Candidatus Oderbacter manganicum from the National Park Lower Oder Valley, Germany.</title>
        <authorList>
            <person name="Braun B."/>
            <person name="Liere K."/>
            <person name="Szewzyk U."/>
        </authorList>
    </citation>
    <scope>NUCLEOTIDE SEQUENCE [LARGE SCALE GENOMIC DNA]</scope>
    <source>
        <strain evidence="8 9">OTSz_A_272</strain>
    </source>
</reference>
<organism evidence="8 9">
    <name type="scientific">Candidatus Viadribacter manganicus</name>
    <dbReference type="NCBI Taxonomy" id="1759059"/>
    <lineage>
        <taxon>Bacteria</taxon>
        <taxon>Pseudomonadati</taxon>
        <taxon>Pseudomonadota</taxon>
        <taxon>Alphaproteobacteria</taxon>
        <taxon>Hyphomonadales</taxon>
        <taxon>Hyphomonadaceae</taxon>
        <taxon>Candidatus Viadribacter</taxon>
    </lineage>
</organism>
<evidence type="ECO:0000256" key="5">
    <source>
        <dbReference type="ARBA" id="ARBA00022989"/>
    </source>
</evidence>
<dbReference type="RefSeq" id="WP_066772861.1">
    <property type="nucleotide sequence ID" value="NZ_CP013244.1"/>
</dbReference>
<evidence type="ECO:0000256" key="1">
    <source>
        <dbReference type="ARBA" id="ARBA00007150"/>
    </source>
</evidence>
<feature type="transmembrane region" description="Helical" evidence="7">
    <location>
        <begin position="76"/>
        <end position="96"/>
    </location>
</feature>
<dbReference type="Proteomes" id="UP000092498">
    <property type="component" value="Chromosome"/>
</dbReference>
<proteinExistence type="inferred from homology"/>
<dbReference type="GO" id="GO:0008961">
    <property type="term" value="F:phosphatidylglycerol-prolipoprotein diacylglyceryl transferase activity"/>
    <property type="evidence" value="ECO:0007669"/>
    <property type="project" value="UniProtKB-UniRule"/>
</dbReference>
<dbReference type="PANTHER" id="PTHR30589">
    <property type="entry name" value="PROLIPOPROTEIN DIACYLGLYCERYL TRANSFERASE"/>
    <property type="match status" value="1"/>
</dbReference>
<comment type="similarity">
    <text evidence="1 7">Belongs to the Lgt family.</text>
</comment>
<feature type="transmembrane region" description="Helical" evidence="7">
    <location>
        <begin position="285"/>
        <end position="302"/>
    </location>
</feature>
<keyword evidence="5 7" id="KW-1133">Transmembrane helix</keyword>
<keyword evidence="2 7" id="KW-1003">Cell membrane</keyword>
<keyword evidence="4 7" id="KW-0812">Transmembrane</keyword>
<dbReference type="UniPathway" id="UPA00664"/>
<dbReference type="GO" id="GO:0005886">
    <property type="term" value="C:plasma membrane"/>
    <property type="evidence" value="ECO:0007669"/>
    <property type="project" value="UniProtKB-SubCell"/>
</dbReference>
<evidence type="ECO:0000256" key="3">
    <source>
        <dbReference type="ARBA" id="ARBA00022679"/>
    </source>
</evidence>
<comment type="catalytic activity">
    <reaction evidence="7">
        <text>L-cysteinyl-[prolipoprotein] + a 1,2-diacyl-sn-glycero-3-phospho-(1'-sn-glycerol) = an S-1,2-diacyl-sn-glyceryl-L-cysteinyl-[prolipoprotein] + sn-glycerol 1-phosphate + H(+)</text>
        <dbReference type="Rhea" id="RHEA:56712"/>
        <dbReference type="Rhea" id="RHEA-COMP:14679"/>
        <dbReference type="Rhea" id="RHEA-COMP:14680"/>
        <dbReference type="ChEBI" id="CHEBI:15378"/>
        <dbReference type="ChEBI" id="CHEBI:29950"/>
        <dbReference type="ChEBI" id="CHEBI:57685"/>
        <dbReference type="ChEBI" id="CHEBI:64716"/>
        <dbReference type="ChEBI" id="CHEBI:140658"/>
        <dbReference type="EC" id="2.5.1.145"/>
    </reaction>
</comment>
<comment type="function">
    <text evidence="7">Catalyzes the transfer of the diacylglyceryl group from phosphatidylglycerol to the sulfhydryl group of the N-terminal cysteine of a prolipoprotein, the first step in the formation of mature lipoproteins.</text>
</comment>
<feature type="binding site" evidence="7">
    <location>
        <position position="210"/>
    </location>
    <ligand>
        <name>a 1,2-diacyl-sn-glycero-3-phospho-(1'-sn-glycerol)</name>
        <dbReference type="ChEBI" id="CHEBI:64716"/>
    </ligand>
</feature>
<evidence type="ECO:0000256" key="2">
    <source>
        <dbReference type="ARBA" id="ARBA00022475"/>
    </source>
</evidence>
<dbReference type="HAMAP" id="MF_01147">
    <property type="entry name" value="Lgt"/>
    <property type="match status" value="1"/>
</dbReference>
<dbReference type="NCBIfam" id="TIGR00544">
    <property type="entry name" value="lgt"/>
    <property type="match status" value="1"/>
</dbReference>
<name>A0A1B1AKS7_9PROT</name>
<dbReference type="InterPro" id="IPR001640">
    <property type="entry name" value="Lgt"/>
</dbReference>